<dbReference type="PROSITE" id="PS51421">
    <property type="entry name" value="RAS"/>
    <property type="match status" value="1"/>
</dbReference>
<dbReference type="GO" id="GO:0005525">
    <property type="term" value="F:GTP binding"/>
    <property type="evidence" value="ECO:0007669"/>
    <property type="project" value="UniProtKB-KW"/>
</dbReference>
<dbReference type="SMART" id="SM00173">
    <property type="entry name" value="RAS"/>
    <property type="match status" value="1"/>
</dbReference>
<keyword evidence="4" id="KW-1185">Reference proteome</keyword>
<evidence type="ECO:0000313" key="4">
    <source>
        <dbReference type="Proteomes" id="UP000694523"/>
    </source>
</evidence>
<proteinExistence type="predicted"/>
<dbReference type="PROSITE" id="PS51419">
    <property type="entry name" value="RAB"/>
    <property type="match status" value="1"/>
</dbReference>
<dbReference type="Gene3D" id="3.40.50.300">
    <property type="entry name" value="P-loop containing nucleotide triphosphate hydrolases"/>
    <property type="match status" value="1"/>
</dbReference>
<dbReference type="Pfam" id="PF00071">
    <property type="entry name" value="Ras"/>
    <property type="match status" value="1"/>
</dbReference>
<evidence type="ECO:0000313" key="3">
    <source>
        <dbReference type="Ensembl" id="ENSNMLP00000010148.1"/>
    </source>
</evidence>
<sequence length="127" mass="14191">MKTFPVKCSLVTLQLWDTVGQERFRSVTEQYYRKADGILAMYDVTDPASFTAVQAWIGSIKEKMCSGVVLMILGNKLDLSSGEDSAVRAEEGHRLAQHHKALFYQCSAKTGLNLNESMSHMAEYVPL</sequence>
<dbReference type="NCBIfam" id="TIGR00231">
    <property type="entry name" value="small_GTP"/>
    <property type="match status" value="1"/>
</dbReference>
<dbReference type="InterPro" id="IPR005225">
    <property type="entry name" value="Small_GTP-bd"/>
</dbReference>
<dbReference type="InterPro" id="IPR050227">
    <property type="entry name" value="Rab"/>
</dbReference>
<organism evidence="3 4">
    <name type="scientific">Neogobius melanostomus</name>
    <name type="common">round goby</name>
    <dbReference type="NCBI Taxonomy" id="47308"/>
    <lineage>
        <taxon>Eukaryota</taxon>
        <taxon>Metazoa</taxon>
        <taxon>Chordata</taxon>
        <taxon>Craniata</taxon>
        <taxon>Vertebrata</taxon>
        <taxon>Euteleostomi</taxon>
        <taxon>Actinopterygii</taxon>
        <taxon>Neopterygii</taxon>
        <taxon>Teleostei</taxon>
        <taxon>Neoteleostei</taxon>
        <taxon>Acanthomorphata</taxon>
        <taxon>Gobiaria</taxon>
        <taxon>Gobiiformes</taxon>
        <taxon>Gobioidei</taxon>
        <taxon>Gobiidae</taxon>
        <taxon>Benthophilinae</taxon>
        <taxon>Neogobiini</taxon>
        <taxon>Neogobius</taxon>
    </lineage>
</organism>
<accession>A0A8C6SY08</accession>
<evidence type="ECO:0000256" key="2">
    <source>
        <dbReference type="ARBA" id="ARBA00023134"/>
    </source>
</evidence>
<protein>
    <submittedName>
        <fullName evidence="3">Si:ch211-247i17.1</fullName>
    </submittedName>
</protein>
<dbReference type="SMART" id="SM00174">
    <property type="entry name" value="RHO"/>
    <property type="match status" value="1"/>
</dbReference>
<dbReference type="FunFam" id="3.40.50.300:FF:001447">
    <property type="entry name" value="Ras-related protein Rab-1B"/>
    <property type="match status" value="1"/>
</dbReference>
<reference evidence="3" key="1">
    <citation type="submission" date="2025-08" db="UniProtKB">
        <authorList>
            <consortium name="Ensembl"/>
        </authorList>
    </citation>
    <scope>IDENTIFICATION</scope>
</reference>
<dbReference type="GO" id="GO:0003924">
    <property type="term" value="F:GTPase activity"/>
    <property type="evidence" value="ECO:0007669"/>
    <property type="project" value="InterPro"/>
</dbReference>
<dbReference type="InterPro" id="IPR027417">
    <property type="entry name" value="P-loop_NTPase"/>
</dbReference>
<dbReference type="AlphaFoldDB" id="A0A8C6SY08"/>
<keyword evidence="1" id="KW-0547">Nucleotide-binding</keyword>
<dbReference type="PRINTS" id="PR00449">
    <property type="entry name" value="RASTRNSFRMNG"/>
</dbReference>
<dbReference type="SUPFAM" id="SSF52540">
    <property type="entry name" value="P-loop containing nucleoside triphosphate hydrolases"/>
    <property type="match status" value="1"/>
</dbReference>
<keyword evidence="2" id="KW-0342">GTP-binding</keyword>
<dbReference type="PANTHER" id="PTHR47977">
    <property type="entry name" value="RAS-RELATED PROTEIN RAB"/>
    <property type="match status" value="1"/>
</dbReference>
<name>A0A8C6SY08_9GOBI</name>
<dbReference type="CDD" id="cd00154">
    <property type="entry name" value="Rab"/>
    <property type="match status" value="1"/>
</dbReference>
<reference evidence="3" key="2">
    <citation type="submission" date="2025-09" db="UniProtKB">
        <authorList>
            <consortium name="Ensembl"/>
        </authorList>
    </citation>
    <scope>IDENTIFICATION</scope>
</reference>
<dbReference type="InterPro" id="IPR001806">
    <property type="entry name" value="Small_GTPase"/>
</dbReference>
<dbReference type="SMART" id="SM00175">
    <property type="entry name" value="RAB"/>
    <property type="match status" value="1"/>
</dbReference>
<dbReference type="Ensembl" id="ENSNMLT00000011479.1">
    <property type="protein sequence ID" value="ENSNMLP00000010148.1"/>
    <property type="gene ID" value="ENSNMLG00000007017.1"/>
</dbReference>
<evidence type="ECO:0000256" key="1">
    <source>
        <dbReference type="ARBA" id="ARBA00022741"/>
    </source>
</evidence>
<dbReference type="Proteomes" id="UP000694523">
    <property type="component" value="Unplaced"/>
</dbReference>